<gene>
    <name evidence="2" type="ORF">SAMN06295960_2245</name>
</gene>
<sequence>MILKVPGAIGYALILAAMLLRSYRVLDSVLIIGIIALAGLIGIGIAENKSGVRHWVVRYTDYAPLAILGFIYGVQINNDLPSALTAICIIPASVISALAAAKLAKTKKYRTHRRLEDTLPDPPKEDYKYK</sequence>
<evidence type="ECO:0000313" key="2">
    <source>
        <dbReference type="EMBL" id="SMG37667.1"/>
    </source>
</evidence>
<dbReference type="RefSeq" id="WP_085494430.1">
    <property type="nucleotide sequence ID" value="NZ_FXAZ01000002.1"/>
</dbReference>
<dbReference type="EMBL" id="FXAZ01000002">
    <property type="protein sequence ID" value="SMG37667.1"/>
    <property type="molecule type" value="Genomic_DNA"/>
</dbReference>
<feature type="transmembrane region" description="Helical" evidence="1">
    <location>
        <begin position="59"/>
        <end position="77"/>
    </location>
</feature>
<keyword evidence="3" id="KW-1185">Reference proteome</keyword>
<evidence type="ECO:0000313" key="3">
    <source>
        <dbReference type="Proteomes" id="UP000193834"/>
    </source>
</evidence>
<evidence type="ECO:0000256" key="1">
    <source>
        <dbReference type="SAM" id="Phobius"/>
    </source>
</evidence>
<dbReference type="Proteomes" id="UP000193834">
    <property type="component" value="Unassembled WGS sequence"/>
</dbReference>
<protein>
    <submittedName>
        <fullName evidence="2">Uncharacterized protein</fullName>
    </submittedName>
</protein>
<feature type="transmembrane region" description="Helical" evidence="1">
    <location>
        <begin position="7"/>
        <end position="23"/>
    </location>
</feature>
<feature type="transmembrane region" description="Helical" evidence="1">
    <location>
        <begin position="83"/>
        <end position="104"/>
    </location>
</feature>
<proteinExistence type="predicted"/>
<organism evidence="2 3">
    <name type="scientific">Paenibacillus aquistagni</name>
    <dbReference type="NCBI Taxonomy" id="1852522"/>
    <lineage>
        <taxon>Bacteria</taxon>
        <taxon>Bacillati</taxon>
        <taxon>Bacillota</taxon>
        <taxon>Bacilli</taxon>
        <taxon>Bacillales</taxon>
        <taxon>Paenibacillaceae</taxon>
        <taxon>Paenibacillus</taxon>
    </lineage>
</organism>
<keyword evidence="1" id="KW-0472">Membrane</keyword>
<name>A0A1X7KB13_9BACL</name>
<keyword evidence="1" id="KW-1133">Transmembrane helix</keyword>
<keyword evidence="1" id="KW-0812">Transmembrane</keyword>
<reference evidence="2 3" key="1">
    <citation type="submission" date="2017-04" db="EMBL/GenBank/DDBJ databases">
        <authorList>
            <person name="Afonso C.L."/>
            <person name="Miller P.J."/>
            <person name="Scott M.A."/>
            <person name="Spackman E."/>
            <person name="Goraichik I."/>
            <person name="Dimitrov K.M."/>
            <person name="Suarez D.L."/>
            <person name="Swayne D.E."/>
        </authorList>
    </citation>
    <scope>NUCLEOTIDE SEQUENCE [LARGE SCALE GENOMIC DNA]</scope>
    <source>
        <strain evidence="2 3">11</strain>
    </source>
</reference>
<accession>A0A1X7KB13</accession>
<dbReference type="OrthoDB" id="2615110at2"/>
<dbReference type="AlphaFoldDB" id="A0A1X7KB13"/>
<feature type="transmembrane region" description="Helical" evidence="1">
    <location>
        <begin position="29"/>
        <end position="47"/>
    </location>
</feature>